<feature type="region of interest" description="Disordered" evidence="5">
    <location>
        <begin position="401"/>
        <end position="425"/>
    </location>
</feature>
<dbReference type="InterPro" id="IPR013785">
    <property type="entry name" value="Aldolase_TIM"/>
</dbReference>
<dbReference type="PANTHER" id="PTHR43656:SF5">
    <property type="entry name" value="NADH:FLAVIN OXIDOREDUCTASE_NADH OXIDASE N-TERMINAL DOMAIN-CONTAINING PROTEIN"/>
    <property type="match status" value="1"/>
</dbReference>
<proteinExistence type="inferred from homology"/>
<feature type="region of interest" description="Disordered" evidence="5">
    <location>
        <begin position="452"/>
        <end position="475"/>
    </location>
</feature>
<evidence type="ECO:0000256" key="1">
    <source>
        <dbReference type="ARBA" id="ARBA00005979"/>
    </source>
</evidence>
<evidence type="ECO:0000256" key="2">
    <source>
        <dbReference type="ARBA" id="ARBA00022630"/>
    </source>
</evidence>
<evidence type="ECO:0000313" key="8">
    <source>
        <dbReference type="Proteomes" id="UP000059188"/>
    </source>
</evidence>
<dbReference type="InterPro" id="IPR004242">
    <property type="entry name" value="Transposase_21"/>
</dbReference>
<feature type="compositionally biased region" description="Polar residues" evidence="5">
    <location>
        <begin position="455"/>
        <end position="475"/>
    </location>
</feature>
<reference evidence="7 8" key="1">
    <citation type="submission" date="2014-11" db="EMBL/GenBank/DDBJ databases">
        <authorList>
            <person name="Wibberg Daniel"/>
        </authorList>
    </citation>
    <scope>NUCLEOTIDE SEQUENCE [LARGE SCALE GENOMIC DNA]</scope>
    <source>
        <strain evidence="7">Rhizoctonia solani AG1-IB 7/3/14</strain>
    </source>
</reference>
<keyword evidence="8" id="KW-1185">Reference proteome</keyword>
<protein>
    <submittedName>
        <fullName evidence="7">Putative 12-oxophytodienoate reductase 2</fullName>
    </submittedName>
</protein>
<dbReference type="EMBL" id="LN679285">
    <property type="protein sequence ID" value="CEL54845.1"/>
    <property type="molecule type" value="Genomic_DNA"/>
</dbReference>
<name>A0A0B7FBC5_THACB</name>
<keyword evidence="2" id="KW-0285">Flavoprotein</keyword>
<evidence type="ECO:0000256" key="3">
    <source>
        <dbReference type="ARBA" id="ARBA00022643"/>
    </source>
</evidence>
<evidence type="ECO:0000256" key="5">
    <source>
        <dbReference type="SAM" id="MobiDB-lite"/>
    </source>
</evidence>
<comment type="similarity">
    <text evidence="1">Belongs to the NADH:flavin oxidoreductase/NADH oxidase family.</text>
</comment>
<dbReference type="Gene3D" id="3.20.20.70">
    <property type="entry name" value="Aldolase class I"/>
    <property type="match status" value="2"/>
</dbReference>
<sequence length="1312" mass="147879">MVLARYGDTIIPEDAELLGQSIKMPFSGRVAKSRFLKGATSERLASWDPKDLSKRGVPSDDLVRLYEAWGKAGYGILVTGNVMVDPQQLEAPGNPVFYEPHETPERLEQFRKMAAAGKAHGSLMIMQVSHPGRQISVLMNPSPVGASDIQLADRLGMSFGKPTALDKAGIRKIVDQFAYTAEAAYRTGFDGIQLHGAHGYLIAQFLSQTTNNRTDEYGGSIQNPEEAAELCEQLEALEIDFVELSGGTYEEMALMRNDAGARESTLKREAFFTEFARQITPKLKKTVVYVTGGFRSASGMAEAIRDGACAGVGLGRPAGSDPSLPNDIIQQKVAGATKMRFSPDDFTLSMLATGIQMLELAQGQSIIDLSDPQELSRFEDWESINARQAALPQMLPIPDPPIFLPPTLPSSPAEPMDQSSDTQTVELEEIPELDLTGLWEQVMQARTPVDLGDQELTSGDSNSGTHSARSSQVLLENSEFEKTISDESADIDGVEYNPATYGLTPQSFVCQQLLVKVAELASRTIGPDDLETVRDFNFFVRQKTAVCTHEEMQKIYCRANTKTPIPRYLADFEECPYCYTPRLNPSGRPYAIFRHIPLIPQLLALFRNPTTFNNMLYRSQFKQSRTHIKDVFEATLYEILCATHVVIDGVEQPYKHFEDFREIALAITLDGMGPFKKRNNSCWPILIILYNLPPEMRTHLSNMICTGVIPGPHSPKDLNSFLQPLIDELIELAQGVEAVDVVNEELFALRAHVLSAFGDLPAMAKLMEFIGHNGRFPCRLCKIMSIPGRTAKDATHLYCPLHRSDDTGLDPYDLPLRTHQECLDKGYNVLQAPNDNTRANLATECGIKGVTLLARLSSIRIPDSFPVEAMHLVWINLIPQLADLWREKFNGLDAGFENYLIHGLIWNSMGNMCIDSTGTTPSSFGCAVPHFKNRSHFTAESWSRWAIHIAPNLLRHRFMDSRYYVHFVQLVNLMNKCTDRSIAREELPAIRRGFVEWVEDFEQIYYQHDPDRMQVCTTNVHYLLHIVESIERLGPLPGYWAFPMERYCSFIGASVKSRRFPYTNIARRVCDVARLCIIREIYDLRHIISFGQTRASTEEDLKIEMRDADVFKDYPNQLFLTPRSERLTVTPELRTQIGKYLATTFDIRVNKRLGKELIPESLRQWGRMRIKDGGDLIQARGYHKLRWDGRDASYVRYELATDRLAHLPNADPEFYGKSYYGQLKYLFELPLPPKSVVNPEDEPKSLILAFILEADTTVDDDYSYEVAWYDGSLGSGEVVDAQTIQCAIGRIKDGNRWWIIDRSSDLAHLEFV</sequence>
<dbReference type="Pfam" id="PF02992">
    <property type="entry name" value="Transposase_21"/>
    <property type="match status" value="1"/>
</dbReference>
<evidence type="ECO:0000259" key="6">
    <source>
        <dbReference type="Pfam" id="PF00724"/>
    </source>
</evidence>
<dbReference type="InterPro" id="IPR051799">
    <property type="entry name" value="NADH_flavin_oxidoreductase"/>
</dbReference>
<dbReference type="Pfam" id="PF00724">
    <property type="entry name" value="Oxidored_FMN"/>
    <property type="match status" value="1"/>
</dbReference>
<dbReference type="InterPro" id="IPR001155">
    <property type="entry name" value="OxRdtase_FMN_N"/>
</dbReference>
<keyword evidence="4" id="KW-0560">Oxidoreductase</keyword>
<dbReference type="STRING" id="1108050.A0A0B7FBC5"/>
<evidence type="ECO:0000313" key="7">
    <source>
        <dbReference type="EMBL" id="CEL54845.1"/>
    </source>
</evidence>
<accession>A0A0B7FBC5</accession>
<dbReference type="Proteomes" id="UP000059188">
    <property type="component" value="Unassembled WGS sequence"/>
</dbReference>
<dbReference type="SUPFAM" id="SSF51395">
    <property type="entry name" value="FMN-linked oxidoreductases"/>
    <property type="match status" value="1"/>
</dbReference>
<dbReference type="GO" id="GO:0010181">
    <property type="term" value="F:FMN binding"/>
    <property type="evidence" value="ECO:0007669"/>
    <property type="project" value="InterPro"/>
</dbReference>
<evidence type="ECO:0000256" key="4">
    <source>
        <dbReference type="ARBA" id="ARBA00023002"/>
    </source>
</evidence>
<organism evidence="7 8">
    <name type="scientific">Thanatephorus cucumeris (strain AG1-IB / isolate 7/3/14)</name>
    <name type="common">Lettuce bottom rot fungus</name>
    <name type="synonym">Rhizoctonia solani</name>
    <dbReference type="NCBI Taxonomy" id="1108050"/>
    <lineage>
        <taxon>Eukaryota</taxon>
        <taxon>Fungi</taxon>
        <taxon>Dikarya</taxon>
        <taxon>Basidiomycota</taxon>
        <taxon>Agaricomycotina</taxon>
        <taxon>Agaricomycetes</taxon>
        <taxon>Cantharellales</taxon>
        <taxon>Ceratobasidiaceae</taxon>
        <taxon>Rhizoctonia</taxon>
        <taxon>Rhizoctonia solani AG-1</taxon>
    </lineage>
</organism>
<dbReference type="GO" id="GO:0016491">
    <property type="term" value="F:oxidoreductase activity"/>
    <property type="evidence" value="ECO:0007669"/>
    <property type="project" value="UniProtKB-KW"/>
</dbReference>
<keyword evidence="3" id="KW-0288">FMN</keyword>
<dbReference type="PANTHER" id="PTHR43656">
    <property type="entry name" value="BINDING OXIDOREDUCTASE, PUTATIVE (AFU_ORTHOLOGUE AFUA_2G08260)-RELATED"/>
    <property type="match status" value="1"/>
</dbReference>
<gene>
    <name evidence="7" type="ORF">RSOLAG1IB_11790</name>
</gene>
<feature type="domain" description="NADH:flavin oxidoreductase/NADH oxidase N-terminal" evidence="6">
    <location>
        <begin position="58"/>
        <end position="223"/>
    </location>
</feature>